<dbReference type="AlphaFoldDB" id="F1TCE0"/>
<name>F1TCE0_9FIRM</name>
<dbReference type="PANTHER" id="PTHR30006:SF2">
    <property type="entry name" value="ABC TRANSPORTER SUBSTRATE-BINDING PROTEIN"/>
    <property type="match status" value="1"/>
</dbReference>
<reference evidence="2" key="1">
    <citation type="submission" date="2009-07" db="EMBL/GenBank/DDBJ databases">
        <authorList>
            <consortium name="US DOE Joint Genome Institute (JGI-PGF)"/>
            <person name="Lucas S."/>
            <person name="Copeland A."/>
            <person name="Lapidus A."/>
            <person name="Glavina del Rio T."/>
            <person name="Tice H."/>
            <person name="Bruce D."/>
            <person name="Goodwin L."/>
            <person name="Pitluck S."/>
            <person name="Larimer F."/>
            <person name="Land M.L."/>
            <person name="Mouttaki H."/>
            <person name="He Z."/>
            <person name="Zhou J."/>
            <person name="Hemme C.L."/>
        </authorList>
    </citation>
    <scope>NUCLEOTIDE SEQUENCE [LARGE SCALE GENOMIC DNA]</scope>
    <source>
        <strain evidence="2">DSM 2782</strain>
    </source>
</reference>
<protein>
    <submittedName>
        <fullName evidence="2">Fe3+ ABC transporter periplasmic protein</fullName>
    </submittedName>
</protein>
<dbReference type="Proteomes" id="UP000003860">
    <property type="component" value="Unassembled WGS sequence"/>
</dbReference>
<dbReference type="Pfam" id="PF13343">
    <property type="entry name" value="SBP_bac_6"/>
    <property type="match status" value="1"/>
</dbReference>
<reference evidence="2" key="2">
    <citation type="submission" date="2011-01" db="EMBL/GenBank/DDBJ databases">
        <title>The Non-contiguous Finished genome of Clostridium papyrosolvens.</title>
        <authorList>
            <person name="Lucas S."/>
            <person name="Copeland A."/>
            <person name="Lapidus A."/>
            <person name="Cheng J.-F."/>
            <person name="Goodwin L."/>
            <person name="Pitluck S."/>
            <person name="Misra M."/>
            <person name="Chertkov O."/>
            <person name="Detter J.C."/>
            <person name="Han C."/>
            <person name="Tapia R."/>
            <person name="Land M."/>
            <person name="Hauser L."/>
            <person name="Kyrpides N."/>
            <person name="Ivanova N."/>
            <person name="Pagani I."/>
            <person name="Mouttaki H."/>
            <person name="He Z."/>
            <person name="Zhou J."/>
            <person name="Hemme C.L."/>
            <person name="Woyke T."/>
        </authorList>
    </citation>
    <scope>NUCLEOTIDE SEQUENCE [LARGE SCALE GENOMIC DNA]</scope>
    <source>
        <strain evidence="2">DSM 2782</strain>
    </source>
</reference>
<evidence type="ECO:0000256" key="1">
    <source>
        <dbReference type="ARBA" id="ARBA00022729"/>
    </source>
</evidence>
<dbReference type="EMBL" id="ACXX02000005">
    <property type="protein sequence ID" value="EGD48055.1"/>
    <property type="molecule type" value="Genomic_DNA"/>
</dbReference>
<dbReference type="STRING" id="588581.Cpap_2742"/>
<keyword evidence="1" id="KW-0732">Signal</keyword>
<evidence type="ECO:0000313" key="3">
    <source>
        <dbReference type="Proteomes" id="UP000003860"/>
    </source>
</evidence>
<proteinExistence type="predicted"/>
<keyword evidence="3" id="KW-1185">Reference proteome</keyword>
<sequence>MNIKNDNEIIEPDVCQKSNFIGYTYCPLKLTFKECIEETVKNYQSETGDKDFRYYVPSGCSTEDPYDDIWKSQNIEQLPEVIASVGFGDFFRKEFVERFIHKGYFKAVPQPEIHSSFSAAGLVDPNGWYTIYSVFPLVILIDKKKLGKLPEPKRWSDLLSPVYKNNIIIGASHGEFHEDLFLYMYKDYGDEGVVKISNNIKSGCHASQMAKLAGTNSNEGAAIYVIPWMFAKACPRHEATKVIWPEDGALVTPLYLLVKEIAYEKYKPIVECITGYDYGQKSAHNYFPVMNAQVDNRLPEGAVFKWLGWDYIRSHSIHQRMEYVMNIFKEVWSGKFEDREMLL</sequence>
<comment type="caution">
    <text evidence="2">The sequence shown here is derived from an EMBL/GenBank/DDBJ whole genome shotgun (WGS) entry which is preliminary data.</text>
</comment>
<dbReference type="Gene3D" id="3.40.190.10">
    <property type="entry name" value="Periplasmic binding protein-like II"/>
    <property type="match status" value="2"/>
</dbReference>
<gene>
    <name evidence="2" type="ORF">Cpap_2742</name>
</gene>
<dbReference type="PANTHER" id="PTHR30006">
    <property type="entry name" value="THIAMINE-BINDING PERIPLASMIC PROTEIN-RELATED"/>
    <property type="match status" value="1"/>
</dbReference>
<dbReference type="eggNOG" id="COG1840">
    <property type="taxonomic scope" value="Bacteria"/>
</dbReference>
<dbReference type="OrthoDB" id="179400at2"/>
<dbReference type="RefSeq" id="WP_004618886.1">
    <property type="nucleotide sequence ID" value="NZ_ACXX02000005.1"/>
</dbReference>
<organism evidence="2 3">
    <name type="scientific">Ruminiclostridium papyrosolvens DSM 2782</name>
    <dbReference type="NCBI Taxonomy" id="588581"/>
    <lineage>
        <taxon>Bacteria</taxon>
        <taxon>Bacillati</taxon>
        <taxon>Bacillota</taxon>
        <taxon>Clostridia</taxon>
        <taxon>Eubacteriales</taxon>
        <taxon>Oscillospiraceae</taxon>
        <taxon>Ruminiclostridium</taxon>
    </lineage>
</organism>
<evidence type="ECO:0000313" key="2">
    <source>
        <dbReference type="EMBL" id="EGD48055.1"/>
    </source>
</evidence>
<accession>F1TCE0</accession>
<dbReference type="SUPFAM" id="SSF53850">
    <property type="entry name" value="Periplasmic binding protein-like II"/>
    <property type="match status" value="1"/>
</dbReference>